<keyword evidence="5" id="KW-1185">Reference proteome</keyword>
<reference evidence="4 5" key="1">
    <citation type="journal article" date="2016" name="Int. J. Syst. Evol. Microbiol.">
        <title>Labrenzia salina sp. nov., isolated from the rhizosphere of the halophyte Arthrocnemum macrostachyum.</title>
        <authorList>
            <person name="Camacho M."/>
            <person name="Redondo-Gomez S."/>
            <person name="Rodriguez-Llorente I."/>
            <person name="Rohde M."/>
            <person name="Sproer C."/>
            <person name="Schumann P."/>
            <person name="Klenk H.P."/>
            <person name="Montero-Calasanz M.D.C."/>
        </authorList>
    </citation>
    <scope>NUCLEOTIDE SEQUENCE [LARGE SCALE GENOMIC DNA]</scope>
    <source>
        <strain evidence="4 5">DSM 29163</strain>
    </source>
</reference>
<dbReference type="EMBL" id="JAPEVI010000002">
    <property type="protein sequence ID" value="MCX2721327.1"/>
    <property type="molecule type" value="Genomic_DNA"/>
</dbReference>
<sequence length="373" mass="41451">MPWARLAGPLDGAGRALTRADERLRRSPELAEGFCARAHFFDTCAAMALDGELVHLEDLVLHDAGTDKRAPTHELTRAARLLGLRRRMDRLEFSGLLSRTGIFSLIGQHQEEADQARSEEHAGSAGGGGRLEPGGETPDRDQDETDLLAELDEVLQRSEHLALGMIPPRTNRAAHFAVQPEPGSDHTPKPETRLEDWLAVVTDVKAEKLPPVLAAALLLDAWHILRPIESWPELGRFLTGAFLKGEMTPNHTPMLCAGLRKSPFRWRRQDALGTRLSALLTGFEQAGAESSRDLDRLQLARDRLMRCCANSRRHSRLPEFISLFLTRPLVTIPMARQDLGVTAAAVDHMIRQLGPAMPRELTGRNRYRAWGVL</sequence>
<feature type="region of interest" description="Disordered" evidence="1">
    <location>
        <begin position="109"/>
        <end position="142"/>
    </location>
</feature>
<dbReference type="NCBIfam" id="NF040876">
    <property type="entry name" value="RHE_PE00001_fam"/>
    <property type="match status" value="1"/>
</dbReference>
<evidence type="ECO:0000256" key="1">
    <source>
        <dbReference type="SAM" id="MobiDB-lite"/>
    </source>
</evidence>
<comment type="caution">
    <text evidence="4">The sequence shown here is derived from an EMBL/GenBank/DDBJ whole genome shotgun (WGS) entry which is preliminary data.</text>
</comment>
<gene>
    <name evidence="4" type="ORF">ON753_02755</name>
</gene>
<dbReference type="InterPro" id="IPR021068">
    <property type="entry name" value="HTH_DNA-bd"/>
</dbReference>
<dbReference type="RefSeq" id="WP_265961029.1">
    <property type="nucleotide sequence ID" value="NZ_JAPEVI010000002.1"/>
</dbReference>
<dbReference type="Pfam" id="PF11972">
    <property type="entry name" value="HTH_13"/>
    <property type="match status" value="1"/>
</dbReference>
<dbReference type="Proteomes" id="UP001300261">
    <property type="component" value="Unassembled WGS sequence"/>
</dbReference>
<evidence type="ECO:0000313" key="4">
    <source>
        <dbReference type="EMBL" id="MCX2721327.1"/>
    </source>
</evidence>
<organism evidence="4 5">
    <name type="scientific">Roseibium salinum</name>
    <dbReference type="NCBI Taxonomy" id="1604349"/>
    <lineage>
        <taxon>Bacteria</taxon>
        <taxon>Pseudomonadati</taxon>
        <taxon>Pseudomonadota</taxon>
        <taxon>Alphaproteobacteria</taxon>
        <taxon>Hyphomicrobiales</taxon>
        <taxon>Stappiaceae</taxon>
        <taxon>Roseibium</taxon>
    </lineage>
</organism>
<evidence type="ECO:0000259" key="2">
    <source>
        <dbReference type="Pfam" id="PF07756"/>
    </source>
</evidence>
<proteinExistence type="predicted"/>
<feature type="compositionally biased region" description="Basic and acidic residues" evidence="1">
    <location>
        <begin position="109"/>
        <end position="122"/>
    </location>
</feature>
<dbReference type="InterPro" id="IPR011670">
    <property type="entry name" value="DUF1612"/>
</dbReference>
<feature type="domain" description="HTH DNA binding" evidence="3">
    <location>
        <begin position="317"/>
        <end position="373"/>
    </location>
</feature>
<evidence type="ECO:0000313" key="5">
    <source>
        <dbReference type="Proteomes" id="UP001300261"/>
    </source>
</evidence>
<accession>A0ABT3QWQ2</accession>
<feature type="domain" description="DUF1612" evidence="2">
    <location>
        <begin position="191"/>
        <end position="306"/>
    </location>
</feature>
<evidence type="ECO:0000259" key="3">
    <source>
        <dbReference type="Pfam" id="PF11972"/>
    </source>
</evidence>
<dbReference type="Pfam" id="PF07756">
    <property type="entry name" value="DUF1612"/>
    <property type="match status" value="1"/>
</dbReference>
<name>A0ABT3QWQ2_9HYPH</name>
<dbReference type="InterPro" id="IPR048017">
    <property type="entry name" value="Y4cF-like"/>
</dbReference>
<protein>
    <submittedName>
        <fullName evidence="4">RHE_PE00001 family protein</fullName>
    </submittedName>
</protein>